<dbReference type="PANTHER" id="PTHR39330">
    <property type="entry name" value="ETHANOLAMINE AMMONIA-LYASE LIGHT CHAIN"/>
    <property type="match status" value="1"/>
</dbReference>
<feature type="binding site" evidence="5">
    <location>
        <position position="248"/>
    </location>
    <ligand>
        <name>adenosylcob(III)alamin</name>
        <dbReference type="ChEBI" id="CHEBI:18408"/>
    </ligand>
</feature>
<evidence type="ECO:0000256" key="1">
    <source>
        <dbReference type="ARBA" id="ARBA00022628"/>
    </source>
</evidence>
<dbReference type="GO" id="GO:0046336">
    <property type="term" value="P:ethanolamine catabolic process"/>
    <property type="evidence" value="ECO:0007669"/>
    <property type="project" value="UniProtKB-UniRule"/>
</dbReference>
<dbReference type="GO" id="GO:0009350">
    <property type="term" value="C:ethanolamine ammonia-lyase complex"/>
    <property type="evidence" value="ECO:0007669"/>
    <property type="project" value="UniProtKB-UniRule"/>
</dbReference>
<dbReference type="Gene3D" id="3.40.50.11240">
    <property type="entry name" value="Ethanolamine ammonia-lyase light chain (EutC)"/>
    <property type="match status" value="1"/>
</dbReference>
<comment type="similarity">
    <text evidence="5">Belongs to the EutC family.</text>
</comment>
<protein>
    <recommendedName>
        <fullName evidence="5">Ethanolamine ammonia-lyase small subunit</fullName>
        <shortName evidence="5">EAL small subunit</shortName>
        <ecNumber evidence="5">4.3.1.7</ecNumber>
    </recommendedName>
</protein>
<evidence type="ECO:0000256" key="6">
    <source>
        <dbReference type="SAM" id="MobiDB-lite"/>
    </source>
</evidence>
<dbReference type="HAMAP" id="MF_00601">
    <property type="entry name" value="EutC"/>
    <property type="match status" value="1"/>
</dbReference>
<feature type="compositionally biased region" description="Basic and acidic residues" evidence="6">
    <location>
        <begin position="1"/>
        <end position="20"/>
    </location>
</feature>
<dbReference type="UniPathway" id="UPA00560"/>
<dbReference type="GO" id="GO:0031471">
    <property type="term" value="C:ethanolamine degradation polyhedral organelle"/>
    <property type="evidence" value="ECO:0007669"/>
    <property type="project" value="UniProtKB-UniRule"/>
</dbReference>
<dbReference type="RefSeq" id="WP_123095805.1">
    <property type="nucleotide sequence ID" value="NZ_RIZG01000005.1"/>
</dbReference>
<comment type="pathway">
    <text evidence="5">Amine and polyamine degradation; ethanolamine degradation.</text>
</comment>
<accession>A0A3M8Q323</accession>
<feature type="binding site" evidence="5">
    <location>
        <position position="219"/>
    </location>
    <ligand>
        <name>adenosylcob(III)alamin</name>
        <dbReference type="ChEBI" id="CHEBI:18408"/>
    </ligand>
</feature>
<gene>
    <name evidence="5" type="primary">eutC</name>
    <name evidence="7" type="ORF">EBI00_10120</name>
</gene>
<comment type="cofactor">
    <cofactor evidence="5">
        <name>adenosylcob(III)alamin</name>
        <dbReference type="ChEBI" id="CHEBI:18408"/>
    </cofactor>
    <text evidence="5">Binds between the large and small subunits.</text>
</comment>
<evidence type="ECO:0000313" key="8">
    <source>
        <dbReference type="Proteomes" id="UP000280507"/>
    </source>
</evidence>
<comment type="subcellular location">
    <subcellularLocation>
        <location evidence="5">Bacterial microcompartment</location>
    </subcellularLocation>
</comment>
<evidence type="ECO:0000313" key="7">
    <source>
        <dbReference type="EMBL" id="RNF50519.1"/>
    </source>
</evidence>
<dbReference type="Gene3D" id="1.10.30.40">
    <property type="entry name" value="Ethanolamine ammonia-lyase light chain (EutC), N-terminal domain"/>
    <property type="match status" value="1"/>
</dbReference>
<reference evidence="7 8" key="1">
    <citation type="journal article" date="2012" name="Int. J. Syst. Evol. Microbiol.">
        <title>Marinomonas hwangdonensis sp. nov., isolated from seawater.</title>
        <authorList>
            <person name="Jung Y.T."/>
            <person name="Oh T.K."/>
            <person name="Yoon J.H."/>
        </authorList>
    </citation>
    <scope>NUCLEOTIDE SEQUENCE [LARGE SCALE GENOMIC DNA]</scope>
    <source>
        <strain evidence="7 8">HDW-15</strain>
    </source>
</reference>
<dbReference type="NCBIfam" id="NF003971">
    <property type="entry name" value="PRK05465.1"/>
    <property type="match status" value="1"/>
</dbReference>
<comment type="caution">
    <text evidence="7">The sequence shown here is derived from an EMBL/GenBank/DDBJ whole genome shotgun (WGS) entry which is preliminary data.</text>
</comment>
<feature type="binding site" evidence="5">
    <location>
        <position position="198"/>
    </location>
    <ligand>
        <name>adenosylcob(III)alamin</name>
        <dbReference type="ChEBI" id="CHEBI:18408"/>
    </ligand>
</feature>
<dbReference type="PIRSF" id="PIRSF018982">
    <property type="entry name" value="EutC"/>
    <property type="match status" value="1"/>
</dbReference>
<dbReference type="EC" id="4.3.1.7" evidence="5"/>
<dbReference type="GO" id="GO:0031419">
    <property type="term" value="F:cobalamin binding"/>
    <property type="evidence" value="ECO:0007669"/>
    <property type="project" value="UniProtKB-UniRule"/>
</dbReference>
<keyword evidence="2 5" id="KW-0456">Lyase</keyword>
<evidence type="ECO:0000256" key="3">
    <source>
        <dbReference type="ARBA" id="ARBA00023285"/>
    </source>
</evidence>
<proteinExistence type="inferred from homology"/>
<dbReference type="Pfam" id="PF05985">
    <property type="entry name" value="EutC"/>
    <property type="match status" value="2"/>
</dbReference>
<dbReference type="InterPro" id="IPR009246">
    <property type="entry name" value="EutC"/>
</dbReference>
<comment type="catalytic activity">
    <reaction evidence="5">
        <text>ethanolamine = acetaldehyde + NH4(+)</text>
        <dbReference type="Rhea" id="RHEA:15313"/>
        <dbReference type="ChEBI" id="CHEBI:15343"/>
        <dbReference type="ChEBI" id="CHEBI:28938"/>
        <dbReference type="ChEBI" id="CHEBI:57603"/>
        <dbReference type="EC" id="4.3.1.7"/>
    </reaction>
</comment>
<organism evidence="7 8">
    <name type="scientific">Marinomonas hwangdonensis</name>
    <dbReference type="NCBI Taxonomy" id="1053647"/>
    <lineage>
        <taxon>Bacteria</taxon>
        <taxon>Pseudomonadati</taxon>
        <taxon>Pseudomonadota</taxon>
        <taxon>Gammaproteobacteria</taxon>
        <taxon>Oceanospirillales</taxon>
        <taxon>Oceanospirillaceae</taxon>
        <taxon>Marinomonas</taxon>
    </lineage>
</organism>
<comment type="function">
    <text evidence="5">Catalyzes the deamination of various vicinal amino-alcohols to oxo compounds. Allows this organism to utilize ethanolamine as the sole source of nitrogen and carbon in the presence of external vitamin B12.</text>
</comment>
<dbReference type="GO" id="GO:0006520">
    <property type="term" value="P:amino acid metabolic process"/>
    <property type="evidence" value="ECO:0007669"/>
    <property type="project" value="InterPro"/>
</dbReference>
<sequence>MSQDTTHSDKSFPTHPHTEPVTENAWSKLNAFTDARVGLGRSGISVPTKHLLAFQLAHAQAIDAVHTQLDAKRLAEELSAQAWAPNAAPFLLHSRATDRATYLQRPDYGRRLDEHSAHILDQHSAENTAEYDLAIAIVDGLSSLAIEQNTLPFLQALFAHLDTNATNKSNTKSNTKTNTNKHAPWHIAPLCLVEQGRVAIGDDICERLNAKCVLVLIGERPGLSSPDSLGLYLTWGGKVGYTDAYRNCISNVRPAGLVYQEAARKAFYLLTEARTLKLSGVKLKDRSDDDLIMDTSKESKNFLIT</sequence>
<evidence type="ECO:0000256" key="2">
    <source>
        <dbReference type="ARBA" id="ARBA00023239"/>
    </source>
</evidence>
<keyword evidence="1 5" id="KW-0846">Cobalamin</keyword>
<dbReference type="InterPro" id="IPR042251">
    <property type="entry name" value="EutC_C"/>
</dbReference>
<evidence type="ECO:0000256" key="5">
    <source>
        <dbReference type="HAMAP-Rule" id="MF_00601"/>
    </source>
</evidence>
<dbReference type="Proteomes" id="UP000280507">
    <property type="component" value="Unassembled WGS sequence"/>
</dbReference>
<evidence type="ECO:0000256" key="4">
    <source>
        <dbReference type="ARBA" id="ARBA00024446"/>
    </source>
</evidence>
<dbReference type="OrthoDB" id="114248at2"/>
<dbReference type="AlphaFoldDB" id="A0A3M8Q323"/>
<dbReference type="EMBL" id="RIZG01000005">
    <property type="protein sequence ID" value="RNF50519.1"/>
    <property type="molecule type" value="Genomic_DNA"/>
</dbReference>
<keyword evidence="4 5" id="KW-1283">Bacterial microcompartment</keyword>
<name>A0A3M8Q323_9GAMM</name>
<keyword evidence="8" id="KW-1185">Reference proteome</keyword>
<feature type="region of interest" description="Disordered" evidence="6">
    <location>
        <begin position="1"/>
        <end position="25"/>
    </location>
</feature>
<keyword evidence="3 5" id="KW-0170">Cobalt</keyword>
<dbReference type="PANTHER" id="PTHR39330:SF1">
    <property type="entry name" value="ETHANOLAMINE AMMONIA-LYASE SMALL SUBUNIT"/>
    <property type="match status" value="1"/>
</dbReference>
<dbReference type="InterPro" id="IPR042255">
    <property type="entry name" value="EutC_N"/>
</dbReference>
<comment type="subunit">
    <text evidence="5">The basic unit is a heterodimer which dimerizes to form tetramers. The heterotetramers trimerize; 6 large subunits form a core ring with 6 small subunits projecting outwards.</text>
</comment>
<dbReference type="GO" id="GO:0008851">
    <property type="term" value="F:ethanolamine ammonia-lyase activity"/>
    <property type="evidence" value="ECO:0007669"/>
    <property type="project" value="UniProtKB-UniRule"/>
</dbReference>